<dbReference type="SUPFAM" id="SSF81301">
    <property type="entry name" value="Nucleotidyltransferase"/>
    <property type="match status" value="1"/>
</dbReference>
<dbReference type="HAMAP" id="MF_01477">
    <property type="entry name" value="Iojap_RsfS"/>
    <property type="match status" value="1"/>
</dbReference>
<reference evidence="2 3" key="1">
    <citation type="submission" date="2013-11" db="EMBL/GenBank/DDBJ databases">
        <title>Draft genome of the bovine lungworm Dictyocaulus viviparus.</title>
        <authorList>
            <person name="Mitreva M."/>
        </authorList>
    </citation>
    <scope>NUCLEOTIDE SEQUENCE [LARGE SCALE GENOMIC DNA]</scope>
    <source>
        <strain evidence="2 3">HannoverDv2000</strain>
    </source>
</reference>
<evidence type="ECO:0000313" key="3">
    <source>
        <dbReference type="Proteomes" id="UP000053766"/>
    </source>
</evidence>
<dbReference type="InterPro" id="IPR043519">
    <property type="entry name" value="NT_sf"/>
</dbReference>
<dbReference type="Pfam" id="PF02410">
    <property type="entry name" value="RsfS"/>
    <property type="match status" value="1"/>
</dbReference>
<dbReference type="GO" id="GO:0004831">
    <property type="term" value="F:tyrosine-tRNA ligase activity"/>
    <property type="evidence" value="ECO:0007669"/>
    <property type="project" value="InterPro"/>
</dbReference>
<comment type="similarity">
    <text evidence="1">Belongs to the Iojap/RsfS family.</text>
</comment>
<dbReference type="InterPro" id="IPR004394">
    <property type="entry name" value="Iojap/RsfS/C7orf30"/>
</dbReference>
<gene>
    <name evidence="2" type="ORF">DICVIV_14340</name>
</gene>
<accession>A0A0D8X7M1</accession>
<dbReference type="Gene3D" id="3.30.460.10">
    <property type="entry name" value="Beta Polymerase, domain 2"/>
    <property type="match status" value="1"/>
</dbReference>
<keyword evidence="3" id="KW-1185">Reference proteome</keyword>
<dbReference type="NCBIfam" id="TIGR00090">
    <property type="entry name" value="rsfS_iojap_ybeB"/>
    <property type="match status" value="1"/>
</dbReference>
<name>A0A0D8X7M1_DICVI</name>
<dbReference type="SUPFAM" id="SSF52374">
    <property type="entry name" value="Nucleotidylyl transferase"/>
    <property type="match status" value="1"/>
</dbReference>
<dbReference type="STRING" id="29172.A0A0D8X7M1"/>
<dbReference type="PRINTS" id="PR01040">
    <property type="entry name" value="TRNASYNTHTYR"/>
</dbReference>
<dbReference type="PANTHER" id="PTHR21043">
    <property type="entry name" value="IOJAP SUPERFAMILY ORTHOLOG"/>
    <property type="match status" value="1"/>
</dbReference>
<dbReference type="PANTHER" id="PTHR21043:SF0">
    <property type="entry name" value="MITOCHONDRIAL ASSEMBLY OF RIBOSOMAL LARGE SUBUNIT PROTEIN 1"/>
    <property type="match status" value="1"/>
</dbReference>
<organism evidence="2 3">
    <name type="scientific">Dictyocaulus viviparus</name>
    <name type="common">Bovine lungworm</name>
    <dbReference type="NCBI Taxonomy" id="29172"/>
    <lineage>
        <taxon>Eukaryota</taxon>
        <taxon>Metazoa</taxon>
        <taxon>Ecdysozoa</taxon>
        <taxon>Nematoda</taxon>
        <taxon>Chromadorea</taxon>
        <taxon>Rhabditida</taxon>
        <taxon>Rhabditina</taxon>
        <taxon>Rhabditomorpha</taxon>
        <taxon>Strongyloidea</taxon>
        <taxon>Metastrongylidae</taxon>
        <taxon>Dictyocaulus</taxon>
    </lineage>
</organism>
<dbReference type="GO" id="GO:0090071">
    <property type="term" value="P:negative regulation of ribosome biogenesis"/>
    <property type="evidence" value="ECO:0007669"/>
    <property type="project" value="TreeGrafter"/>
</dbReference>
<dbReference type="EMBL" id="KN720748">
    <property type="protein sequence ID" value="KJH39772.1"/>
    <property type="molecule type" value="Genomic_DNA"/>
</dbReference>
<proteinExistence type="inferred from homology"/>
<evidence type="ECO:0000313" key="2">
    <source>
        <dbReference type="EMBL" id="KJH39772.1"/>
    </source>
</evidence>
<protein>
    <submittedName>
        <fullName evidence="2">Iojap-like protein</fullName>
    </submittedName>
</protein>
<dbReference type="Proteomes" id="UP000053766">
    <property type="component" value="Unassembled WGS sequence"/>
</dbReference>
<reference evidence="3" key="2">
    <citation type="journal article" date="2016" name="Sci. Rep.">
        <title>Dictyocaulus viviparus genome, variome and transcriptome elucidate lungworm biology and support future intervention.</title>
        <authorList>
            <person name="McNulty S.N."/>
            <person name="Strube C."/>
            <person name="Rosa B.A."/>
            <person name="Martin J.C."/>
            <person name="Tyagi R."/>
            <person name="Choi Y.J."/>
            <person name="Wang Q."/>
            <person name="Hallsworth Pepin K."/>
            <person name="Zhang X."/>
            <person name="Ozersky P."/>
            <person name="Wilson R.K."/>
            <person name="Sternberg P.W."/>
            <person name="Gasser R.B."/>
            <person name="Mitreva M."/>
        </authorList>
    </citation>
    <scope>NUCLEOTIDE SEQUENCE [LARGE SCALE GENOMIC DNA]</scope>
    <source>
        <strain evidence="3">HannoverDv2000</strain>
    </source>
</reference>
<evidence type="ECO:0000256" key="1">
    <source>
        <dbReference type="ARBA" id="ARBA00010574"/>
    </source>
</evidence>
<sequence>MIVNVIDQNKGHDIVTFDVQNKTVIAKYMIVASGNSNRHVKALAEHVIKNLKRYDKAEVEGIDESNWVIMNFQGIVVHIFRPEAYDFVELNKKYGCRLQIRGSDQWGNIVNGIELGKKLNLPELFGLTAPLLLNA</sequence>
<dbReference type="AlphaFoldDB" id="A0A0D8X7M1"/>
<dbReference type="GO" id="GO:0006437">
    <property type="term" value="P:tyrosyl-tRNA aminoacylation"/>
    <property type="evidence" value="ECO:0007669"/>
    <property type="project" value="InterPro"/>
</dbReference>
<dbReference type="GO" id="GO:0017148">
    <property type="term" value="P:negative regulation of translation"/>
    <property type="evidence" value="ECO:0007669"/>
    <property type="project" value="TreeGrafter"/>
</dbReference>
<dbReference type="GO" id="GO:0005524">
    <property type="term" value="F:ATP binding"/>
    <property type="evidence" value="ECO:0007669"/>
    <property type="project" value="UniProtKB-KW"/>
</dbReference>
<dbReference type="OrthoDB" id="21330at2759"/>
<dbReference type="InterPro" id="IPR002307">
    <property type="entry name" value="Tyr-tRNA-ligase"/>
</dbReference>
<dbReference type="GO" id="GO:0043023">
    <property type="term" value="F:ribosomal large subunit binding"/>
    <property type="evidence" value="ECO:0007669"/>
    <property type="project" value="TreeGrafter"/>
</dbReference>